<dbReference type="AlphaFoldDB" id="A0A9J5ZLS7"/>
<evidence type="ECO:0000256" key="8">
    <source>
        <dbReference type="SAM" id="SignalP"/>
    </source>
</evidence>
<dbReference type="Pfam" id="PF05922">
    <property type="entry name" value="Inhibitor_I9"/>
    <property type="match status" value="1"/>
</dbReference>
<comment type="similarity">
    <text evidence="1 7">Belongs to the peptidase S8 family.</text>
</comment>
<dbReference type="Proteomes" id="UP000824120">
    <property type="component" value="Chromosome 4"/>
</dbReference>
<keyword evidence="3 8" id="KW-0732">Signal</keyword>
<sequence>MGFLLFLLFLLANSASGKRTTYIIHMDNSFMPKAFTSHEQWHSSVLKTAMLKDTASDSSTKPTRLLYSYDNAFHGFSAVISEDELQVLEKLPGFVSAYADKMVTLDTTHTFEFLGLNPESGLWPASHYGEDVIVGVIDTGVWPESRSYKDDGMTEIPSRWKGRDTQGHGTHTSSTIGGNYVEGASFFGYATGTARGVAPRARLAMYKVIFDEGLFASDVLAGMDQAVADGVDVISISMGFDNVPLYEDPIAIASFGAMEKGVLVSASAGNAGVTPGILHNGIPWLLTTAAGSIDRVLSGKLTLGNGQVITGWSMYPVSALVNEFPLIYNESISSCNSTSLSSFNYGIIICENGHFLDQINTIAESSAPAAIYISDDPRIFQREEFAYPGVVISPEDGAAVISYAKSGANPVASISFQQTFVRSTPAPVVATYTSRGPSPSYQGILKPDIMAPGSLVLASWIPNSYTVSIYPDIGLSSEFTMVSGTSMACPHSSGIAALLKGAHPEWSPAAIRSAMITGAINIDNTNSPIKDSGLNYSIATPLAMGAGLVNPNFALNPGLIYDATPQDYINLLCAMKFTRKQILTITRSSTYTCQNASSDLNYPSFIALYTNETTATLSQKFVRTVTNVGNGPANYSINMVVPSNTNISVYPSRLSFSSKYEKLSYTLTVEYSGNKTGEVVFGSLTWVDVIGLHAVTSPIVVAPMIHTW</sequence>
<evidence type="ECO:0000259" key="9">
    <source>
        <dbReference type="Pfam" id="PF00082"/>
    </source>
</evidence>
<protein>
    <submittedName>
        <fullName evidence="12">Uncharacterized protein</fullName>
    </submittedName>
</protein>
<proteinExistence type="inferred from homology"/>
<dbReference type="Gene3D" id="3.40.50.200">
    <property type="entry name" value="Peptidase S8/S53 domain"/>
    <property type="match status" value="1"/>
</dbReference>
<evidence type="ECO:0000256" key="3">
    <source>
        <dbReference type="ARBA" id="ARBA00022729"/>
    </source>
</evidence>
<evidence type="ECO:0000256" key="5">
    <source>
        <dbReference type="ARBA" id="ARBA00022825"/>
    </source>
</evidence>
<dbReference type="EMBL" id="JACXVP010000004">
    <property type="protein sequence ID" value="KAG5613062.1"/>
    <property type="molecule type" value="Genomic_DNA"/>
</dbReference>
<feature type="active site" description="Charge relay system" evidence="6 7">
    <location>
        <position position="168"/>
    </location>
</feature>
<dbReference type="InterPro" id="IPR041469">
    <property type="entry name" value="Subtilisin-like_FN3"/>
</dbReference>
<dbReference type="InterPro" id="IPR037045">
    <property type="entry name" value="S8pro/Inhibitor_I9_sf"/>
</dbReference>
<dbReference type="Pfam" id="PF00082">
    <property type="entry name" value="Peptidase_S8"/>
    <property type="match status" value="1"/>
</dbReference>
<dbReference type="Gene3D" id="3.50.30.30">
    <property type="match status" value="1"/>
</dbReference>
<dbReference type="InterPro" id="IPR015500">
    <property type="entry name" value="Peptidase_S8_subtilisin-rel"/>
</dbReference>
<evidence type="ECO:0000256" key="4">
    <source>
        <dbReference type="ARBA" id="ARBA00022801"/>
    </source>
</evidence>
<keyword evidence="5 7" id="KW-0720">Serine protease</keyword>
<dbReference type="InterPro" id="IPR045051">
    <property type="entry name" value="SBT"/>
</dbReference>
<evidence type="ECO:0000256" key="6">
    <source>
        <dbReference type="PIRSR" id="PIRSR615500-1"/>
    </source>
</evidence>
<name>A0A9J5ZLS7_SOLCO</name>
<reference evidence="12 13" key="1">
    <citation type="submission" date="2020-09" db="EMBL/GenBank/DDBJ databases">
        <title>De no assembly of potato wild relative species, Solanum commersonii.</title>
        <authorList>
            <person name="Cho K."/>
        </authorList>
    </citation>
    <scope>NUCLEOTIDE SEQUENCE [LARGE SCALE GENOMIC DNA]</scope>
    <source>
        <strain evidence="12">LZ3.2</strain>
        <tissue evidence="12">Leaf</tissue>
    </source>
</reference>
<keyword evidence="13" id="KW-1185">Reference proteome</keyword>
<feature type="active site" description="Charge relay system" evidence="6 7">
    <location>
        <position position="138"/>
    </location>
</feature>
<keyword evidence="4 7" id="KW-0378">Hydrolase</keyword>
<dbReference type="CDD" id="cd02120">
    <property type="entry name" value="PA_subtilisin_like"/>
    <property type="match status" value="1"/>
</dbReference>
<dbReference type="InterPro" id="IPR023828">
    <property type="entry name" value="Peptidase_S8_Ser-AS"/>
</dbReference>
<evidence type="ECO:0000256" key="1">
    <source>
        <dbReference type="ARBA" id="ARBA00011073"/>
    </source>
</evidence>
<evidence type="ECO:0000313" key="13">
    <source>
        <dbReference type="Proteomes" id="UP000824120"/>
    </source>
</evidence>
<evidence type="ECO:0000313" key="12">
    <source>
        <dbReference type="EMBL" id="KAG5613062.1"/>
    </source>
</evidence>
<dbReference type="PRINTS" id="PR00723">
    <property type="entry name" value="SUBTILISIN"/>
</dbReference>
<dbReference type="InterPro" id="IPR034197">
    <property type="entry name" value="Peptidases_S8_3"/>
</dbReference>
<feature type="domain" description="Peptidase S8/S53" evidence="9">
    <location>
        <begin position="129"/>
        <end position="525"/>
    </location>
</feature>
<comment type="caution">
    <text evidence="12">The sequence shown here is derived from an EMBL/GenBank/DDBJ whole genome shotgun (WGS) entry which is preliminary data.</text>
</comment>
<gene>
    <name evidence="12" type="ORF">H5410_024343</name>
</gene>
<evidence type="ECO:0000259" key="10">
    <source>
        <dbReference type="Pfam" id="PF05922"/>
    </source>
</evidence>
<feature type="chain" id="PRO_5039914362" evidence="8">
    <location>
        <begin position="18"/>
        <end position="708"/>
    </location>
</feature>
<dbReference type="InterPro" id="IPR010259">
    <property type="entry name" value="S8pro/Inhibitor_I9"/>
</dbReference>
<dbReference type="PROSITE" id="PS51892">
    <property type="entry name" value="SUBTILASE"/>
    <property type="match status" value="1"/>
</dbReference>
<feature type="domain" description="Inhibitor I9" evidence="10">
    <location>
        <begin position="21"/>
        <end position="105"/>
    </location>
</feature>
<dbReference type="GO" id="GO:0006508">
    <property type="term" value="P:proteolysis"/>
    <property type="evidence" value="ECO:0007669"/>
    <property type="project" value="UniProtKB-KW"/>
</dbReference>
<dbReference type="Gene3D" id="3.30.70.80">
    <property type="entry name" value="Peptidase S8 propeptide/proteinase inhibitor I9"/>
    <property type="match status" value="1"/>
</dbReference>
<evidence type="ECO:0000256" key="7">
    <source>
        <dbReference type="PROSITE-ProRule" id="PRU01240"/>
    </source>
</evidence>
<dbReference type="PANTHER" id="PTHR10795">
    <property type="entry name" value="PROPROTEIN CONVERTASE SUBTILISIN/KEXIN"/>
    <property type="match status" value="1"/>
</dbReference>
<dbReference type="CDD" id="cd04852">
    <property type="entry name" value="Peptidases_S8_3"/>
    <property type="match status" value="1"/>
</dbReference>
<feature type="domain" description="Subtilisin-like protease fibronectin type-III" evidence="11">
    <location>
        <begin position="599"/>
        <end position="701"/>
    </location>
</feature>
<dbReference type="Gene3D" id="2.60.40.2310">
    <property type="match status" value="1"/>
</dbReference>
<evidence type="ECO:0000259" key="11">
    <source>
        <dbReference type="Pfam" id="PF17766"/>
    </source>
</evidence>
<organism evidence="12 13">
    <name type="scientific">Solanum commersonii</name>
    <name type="common">Commerson's wild potato</name>
    <name type="synonym">Commerson's nightshade</name>
    <dbReference type="NCBI Taxonomy" id="4109"/>
    <lineage>
        <taxon>Eukaryota</taxon>
        <taxon>Viridiplantae</taxon>
        <taxon>Streptophyta</taxon>
        <taxon>Embryophyta</taxon>
        <taxon>Tracheophyta</taxon>
        <taxon>Spermatophyta</taxon>
        <taxon>Magnoliopsida</taxon>
        <taxon>eudicotyledons</taxon>
        <taxon>Gunneridae</taxon>
        <taxon>Pentapetalae</taxon>
        <taxon>asterids</taxon>
        <taxon>lamiids</taxon>
        <taxon>Solanales</taxon>
        <taxon>Solanaceae</taxon>
        <taxon>Solanoideae</taxon>
        <taxon>Solaneae</taxon>
        <taxon>Solanum</taxon>
    </lineage>
</organism>
<keyword evidence="2 7" id="KW-0645">Protease</keyword>
<dbReference type="OrthoDB" id="206201at2759"/>
<dbReference type="InterPro" id="IPR000209">
    <property type="entry name" value="Peptidase_S8/S53_dom"/>
</dbReference>
<dbReference type="Pfam" id="PF17766">
    <property type="entry name" value="fn3_6"/>
    <property type="match status" value="1"/>
</dbReference>
<evidence type="ECO:0000256" key="2">
    <source>
        <dbReference type="ARBA" id="ARBA00022670"/>
    </source>
</evidence>
<dbReference type="InterPro" id="IPR036852">
    <property type="entry name" value="Peptidase_S8/S53_dom_sf"/>
</dbReference>
<accession>A0A9J5ZLS7</accession>
<dbReference type="SUPFAM" id="SSF52743">
    <property type="entry name" value="Subtilisin-like"/>
    <property type="match status" value="1"/>
</dbReference>
<feature type="active site" description="Charge relay system" evidence="6 7">
    <location>
        <position position="486"/>
    </location>
</feature>
<feature type="signal peptide" evidence="8">
    <location>
        <begin position="1"/>
        <end position="17"/>
    </location>
</feature>
<dbReference type="FunFam" id="3.30.70.80:FF:000003">
    <property type="entry name" value="Subtilisin-like protease SBT1.9"/>
    <property type="match status" value="1"/>
</dbReference>
<dbReference type="PROSITE" id="PS00138">
    <property type="entry name" value="SUBTILASE_SER"/>
    <property type="match status" value="1"/>
</dbReference>
<dbReference type="GO" id="GO:0004252">
    <property type="term" value="F:serine-type endopeptidase activity"/>
    <property type="evidence" value="ECO:0007669"/>
    <property type="project" value="UniProtKB-UniRule"/>
</dbReference>